<dbReference type="PANTHER" id="PTHR40051">
    <property type="entry name" value="IG HYPOTHETICAL 15966"/>
    <property type="match status" value="1"/>
</dbReference>
<dbReference type="Proteomes" id="UP000306980">
    <property type="component" value="Unassembled WGS sequence"/>
</dbReference>
<dbReference type="PANTHER" id="PTHR40051:SF1">
    <property type="entry name" value="YOLD-LIKE FAMILY PROTEIN"/>
    <property type="match status" value="1"/>
</dbReference>
<dbReference type="OrthoDB" id="1644322at2"/>
<dbReference type="InterPro" id="IPR014962">
    <property type="entry name" value="YolD"/>
</dbReference>
<proteinExistence type="predicted"/>
<sequence length="119" mass="14051">MFDFGGFKMSEVNDRGTKKWTAMMMPEHEEMLQQMWQEQEYKKKPILDEQKQFELNTKLQLALQNDLTVEVEYYDHGVHDFQKLKGKLLMADTLANTLKFDNDENTSVPLDDVMEVVID</sequence>
<comment type="caution">
    <text evidence="1">The sequence shown here is derived from an EMBL/GenBank/DDBJ whole genome shotgun (WGS) entry which is preliminary data.</text>
</comment>
<name>A0A5S3QPX7_9BACI</name>
<dbReference type="Pfam" id="PF08863">
    <property type="entry name" value="YolD"/>
    <property type="match status" value="1"/>
</dbReference>
<dbReference type="EMBL" id="VCIA01000001">
    <property type="protein sequence ID" value="TMN22606.1"/>
    <property type="molecule type" value="Genomic_DNA"/>
</dbReference>
<accession>A0A5S3QPX7</accession>
<protein>
    <submittedName>
        <fullName evidence="1">YolD-like family protein</fullName>
    </submittedName>
</protein>
<reference evidence="1 2" key="1">
    <citation type="submission" date="2019-05" db="EMBL/GenBank/DDBJ databases">
        <title>Genomic analysis of Lentibacillus sp. NKC220-2.</title>
        <authorList>
            <person name="Oh Y.J."/>
        </authorList>
    </citation>
    <scope>NUCLEOTIDE SEQUENCE [LARGE SCALE GENOMIC DNA]</scope>
    <source>
        <strain evidence="1 2">NKC220-2</strain>
    </source>
</reference>
<dbReference type="AlphaFoldDB" id="A0A5S3QPX7"/>
<evidence type="ECO:0000313" key="2">
    <source>
        <dbReference type="Proteomes" id="UP000306980"/>
    </source>
</evidence>
<organism evidence="1 2">
    <name type="scientific">Lentibacillus cibarius</name>
    <dbReference type="NCBI Taxonomy" id="2583219"/>
    <lineage>
        <taxon>Bacteria</taxon>
        <taxon>Bacillati</taxon>
        <taxon>Bacillota</taxon>
        <taxon>Bacilli</taxon>
        <taxon>Bacillales</taxon>
        <taxon>Bacillaceae</taxon>
        <taxon>Lentibacillus</taxon>
    </lineage>
</organism>
<evidence type="ECO:0000313" key="1">
    <source>
        <dbReference type="EMBL" id="TMN22606.1"/>
    </source>
</evidence>
<gene>
    <name evidence="1" type="ORF">FFL34_11215</name>
</gene>